<evidence type="ECO:0000256" key="9">
    <source>
        <dbReference type="ARBA" id="ARBA00022848"/>
    </source>
</evidence>
<evidence type="ECO:0000256" key="11">
    <source>
        <dbReference type="ARBA" id="ARBA00023004"/>
    </source>
</evidence>
<dbReference type="GO" id="GO:0005506">
    <property type="term" value="F:iron ion binding"/>
    <property type="evidence" value="ECO:0007669"/>
    <property type="project" value="InterPro"/>
</dbReference>
<evidence type="ECO:0000256" key="7">
    <source>
        <dbReference type="ARBA" id="ARBA00022723"/>
    </source>
</evidence>
<protein>
    <recommendedName>
        <fullName evidence="17">Cytochrome P450</fullName>
    </recommendedName>
</protein>
<evidence type="ECO:0000313" key="16">
    <source>
        <dbReference type="Proteomes" id="UP000410492"/>
    </source>
</evidence>
<dbReference type="GO" id="GO:0016705">
    <property type="term" value="F:oxidoreductase activity, acting on paired donors, with incorporation or reduction of molecular oxygen"/>
    <property type="evidence" value="ECO:0007669"/>
    <property type="project" value="InterPro"/>
</dbReference>
<feature type="transmembrane region" description="Helical" evidence="14">
    <location>
        <begin position="6"/>
        <end position="23"/>
    </location>
</feature>
<evidence type="ECO:0008006" key="17">
    <source>
        <dbReference type="Google" id="ProtNLM"/>
    </source>
</evidence>
<dbReference type="OrthoDB" id="1470350at2759"/>
<dbReference type="Pfam" id="PF00067">
    <property type="entry name" value="p450"/>
    <property type="match status" value="1"/>
</dbReference>
<keyword evidence="14" id="KW-0812">Transmembrane</keyword>
<name>A0A653D6I6_CALMS</name>
<evidence type="ECO:0000256" key="13">
    <source>
        <dbReference type="ARBA" id="ARBA00023136"/>
    </source>
</evidence>
<dbReference type="GO" id="GO:0020037">
    <property type="term" value="F:heme binding"/>
    <property type="evidence" value="ECO:0007669"/>
    <property type="project" value="InterPro"/>
</dbReference>
<evidence type="ECO:0000256" key="12">
    <source>
        <dbReference type="ARBA" id="ARBA00023033"/>
    </source>
</evidence>
<keyword evidence="6" id="KW-0349">Heme</keyword>
<evidence type="ECO:0000256" key="3">
    <source>
        <dbReference type="ARBA" id="ARBA00004174"/>
    </source>
</evidence>
<keyword evidence="9" id="KW-0492">Microsome</keyword>
<evidence type="ECO:0000313" key="15">
    <source>
        <dbReference type="EMBL" id="VEN55546.1"/>
    </source>
</evidence>
<dbReference type="InterPro" id="IPR036396">
    <property type="entry name" value="Cyt_P450_sf"/>
</dbReference>
<dbReference type="GO" id="GO:0005789">
    <property type="term" value="C:endoplasmic reticulum membrane"/>
    <property type="evidence" value="ECO:0007669"/>
    <property type="project" value="UniProtKB-SubCell"/>
</dbReference>
<dbReference type="PANTHER" id="PTHR24291:SF189">
    <property type="entry name" value="CYTOCHROME P450 4C3-RELATED"/>
    <property type="match status" value="1"/>
</dbReference>
<comment type="subcellular location">
    <subcellularLocation>
        <location evidence="4">Endoplasmic reticulum membrane</location>
        <topology evidence="4">Peripheral membrane protein</topology>
    </subcellularLocation>
    <subcellularLocation>
        <location evidence="3">Microsome membrane</location>
        <topology evidence="3">Peripheral membrane protein</topology>
    </subcellularLocation>
</comment>
<evidence type="ECO:0000256" key="1">
    <source>
        <dbReference type="ARBA" id="ARBA00001971"/>
    </source>
</evidence>
<keyword evidence="12" id="KW-0503">Monooxygenase</keyword>
<keyword evidence="7" id="KW-0479">Metal-binding</keyword>
<keyword evidence="13 14" id="KW-0472">Membrane</keyword>
<dbReference type="InterPro" id="IPR050196">
    <property type="entry name" value="Cytochrome_P450_Monoox"/>
</dbReference>
<comment type="cofactor">
    <cofactor evidence="1">
        <name>heme</name>
        <dbReference type="ChEBI" id="CHEBI:30413"/>
    </cofactor>
</comment>
<dbReference type="Gene3D" id="1.10.630.10">
    <property type="entry name" value="Cytochrome P450"/>
    <property type="match status" value="1"/>
</dbReference>
<proteinExistence type="inferred from homology"/>
<keyword evidence="16" id="KW-1185">Reference proteome</keyword>
<accession>A0A653D6I6</accession>
<dbReference type="GO" id="GO:0004497">
    <property type="term" value="F:monooxygenase activity"/>
    <property type="evidence" value="ECO:0007669"/>
    <property type="project" value="UniProtKB-KW"/>
</dbReference>
<comment type="similarity">
    <text evidence="5">Belongs to the cytochrome P450 family.</text>
</comment>
<dbReference type="AlphaFoldDB" id="A0A653D6I6"/>
<evidence type="ECO:0000256" key="14">
    <source>
        <dbReference type="SAM" id="Phobius"/>
    </source>
</evidence>
<sequence length="280" mass="32288">MIMFIGFNYLVFAFLSVLLIWYVDRWKRKTLFPGSETVPGPYALPIIGAAYYMFGKPSDVMMVILKLIDSYPEIFKFWMGYKLLYFVKKPEHLQKIINNPRALNKDYFYEQFARVVGDGLITSGGIKWKKHRKLINPSFNLKVLNSFIGLFNETAERVVKELEKSIGEKDIPLNEIIGGSIVGLSCRVTMGVAMDVESIEKNVGEVLEKLNELNSEKSLKLWNHVEAIWYLSGKKAIFQNYIKRLRSIVNKVVEKKIKAQAQKDCISEEDMMDDNGKYQS</sequence>
<dbReference type="SUPFAM" id="SSF48264">
    <property type="entry name" value="Cytochrome P450"/>
    <property type="match status" value="1"/>
</dbReference>
<evidence type="ECO:0000256" key="2">
    <source>
        <dbReference type="ARBA" id="ARBA00003690"/>
    </source>
</evidence>
<organism evidence="15 16">
    <name type="scientific">Callosobruchus maculatus</name>
    <name type="common">Southern cowpea weevil</name>
    <name type="synonym">Pulse bruchid</name>
    <dbReference type="NCBI Taxonomy" id="64391"/>
    <lineage>
        <taxon>Eukaryota</taxon>
        <taxon>Metazoa</taxon>
        <taxon>Ecdysozoa</taxon>
        <taxon>Arthropoda</taxon>
        <taxon>Hexapoda</taxon>
        <taxon>Insecta</taxon>
        <taxon>Pterygota</taxon>
        <taxon>Neoptera</taxon>
        <taxon>Endopterygota</taxon>
        <taxon>Coleoptera</taxon>
        <taxon>Polyphaga</taxon>
        <taxon>Cucujiformia</taxon>
        <taxon>Chrysomeloidea</taxon>
        <taxon>Chrysomelidae</taxon>
        <taxon>Bruchinae</taxon>
        <taxon>Bruchini</taxon>
        <taxon>Callosobruchus</taxon>
    </lineage>
</organism>
<keyword evidence="14" id="KW-1133">Transmembrane helix</keyword>
<evidence type="ECO:0000256" key="5">
    <source>
        <dbReference type="ARBA" id="ARBA00010617"/>
    </source>
</evidence>
<evidence type="ECO:0000256" key="6">
    <source>
        <dbReference type="ARBA" id="ARBA00022617"/>
    </source>
</evidence>
<comment type="function">
    <text evidence="2">May be involved in the metabolism of insect hormones and in the breakdown of synthetic insecticides.</text>
</comment>
<dbReference type="PANTHER" id="PTHR24291">
    <property type="entry name" value="CYTOCHROME P450 FAMILY 4"/>
    <property type="match status" value="1"/>
</dbReference>
<dbReference type="Proteomes" id="UP000410492">
    <property type="component" value="Unassembled WGS sequence"/>
</dbReference>
<keyword evidence="10" id="KW-0560">Oxidoreductase</keyword>
<evidence type="ECO:0000256" key="10">
    <source>
        <dbReference type="ARBA" id="ARBA00023002"/>
    </source>
</evidence>
<dbReference type="EMBL" id="CAACVG010010319">
    <property type="protein sequence ID" value="VEN55546.1"/>
    <property type="molecule type" value="Genomic_DNA"/>
</dbReference>
<dbReference type="InterPro" id="IPR001128">
    <property type="entry name" value="Cyt_P450"/>
</dbReference>
<evidence type="ECO:0000256" key="4">
    <source>
        <dbReference type="ARBA" id="ARBA00004406"/>
    </source>
</evidence>
<keyword evidence="11" id="KW-0408">Iron</keyword>
<keyword evidence="8" id="KW-0256">Endoplasmic reticulum</keyword>
<reference evidence="15 16" key="1">
    <citation type="submission" date="2019-01" db="EMBL/GenBank/DDBJ databases">
        <authorList>
            <person name="Sayadi A."/>
        </authorList>
    </citation>
    <scope>NUCLEOTIDE SEQUENCE [LARGE SCALE GENOMIC DNA]</scope>
</reference>
<evidence type="ECO:0000256" key="8">
    <source>
        <dbReference type="ARBA" id="ARBA00022824"/>
    </source>
</evidence>
<gene>
    <name evidence="15" type="ORF">CALMAC_LOCUS14695</name>
</gene>